<dbReference type="SUPFAM" id="SSF82171">
    <property type="entry name" value="DPP6 N-terminal domain-like"/>
    <property type="match status" value="1"/>
</dbReference>
<evidence type="ECO:0000313" key="1">
    <source>
        <dbReference type="EMBL" id="MFF4774497.1"/>
    </source>
</evidence>
<dbReference type="Proteomes" id="UP001602119">
    <property type="component" value="Unassembled WGS sequence"/>
</dbReference>
<sequence>MPADASCDPFPQADDEDAEPVMCAEWHLRSVFKEGEGRRDSGLNGGGGCGDDGTCWEDVDFFDAVSMTQVEDGRGRPLPLLVSADGHHLAYFSKTRRRFVGWDLPDARLLDLSPKLDARALGDFRSLHVSPDGGYFAVAFGEPNSRVLLTETSSGRTTTIQGFCGVIGVSRQAMGVLGCSPVERDDSDEDIVTLIDKQGKVLGEWTSDYAADGLSPDGRVIVEIRSEDTSEKNVLVVHDAGSGRVVERHPLRLLSEENTPYGYGWLDDHEYVVKAEAPEGAGSFGFYAVDVRTGKSHRIRDFPLNAPGVSFRSEISIGRPGGGG</sequence>
<protein>
    <submittedName>
        <fullName evidence="1">Uncharacterized protein</fullName>
    </submittedName>
</protein>
<accession>A0ABW6V7C8</accession>
<dbReference type="RefSeq" id="WP_387342837.1">
    <property type="nucleotide sequence ID" value="NZ_JBIAXI010000009.1"/>
</dbReference>
<organism evidence="1 2">
    <name type="scientific">Microtetraspora fusca</name>
    <dbReference type="NCBI Taxonomy" id="1997"/>
    <lineage>
        <taxon>Bacteria</taxon>
        <taxon>Bacillati</taxon>
        <taxon>Actinomycetota</taxon>
        <taxon>Actinomycetes</taxon>
        <taxon>Streptosporangiales</taxon>
        <taxon>Streptosporangiaceae</taxon>
        <taxon>Microtetraspora</taxon>
    </lineage>
</organism>
<keyword evidence="2" id="KW-1185">Reference proteome</keyword>
<comment type="caution">
    <text evidence="1">The sequence shown here is derived from an EMBL/GenBank/DDBJ whole genome shotgun (WGS) entry which is preliminary data.</text>
</comment>
<proteinExistence type="predicted"/>
<gene>
    <name evidence="1" type="ORF">ACFY05_16725</name>
</gene>
<reference evidence="1 2" key="1">
    <citation type="submission" date="2024-10" db="EMBL/GenBank/DDBJ databases">
        <title>The Natural Products Discovery Center: Release of the First 8490 Sequenced Strains for Exploring Actinobacteria Biosynthetic Diversity.</title>
        <authorList>
            <person name="Kalkreuter E."/>
            <person name="Kautsar S.A."/>
            <person name="Yang D."/>
            <person name="Bader C.D."/>
            <person name="Teijaro C.N."/>
            <person name="Fluegel L."/>
            <person name="Davis C.M."/>
            <person name="Simpson J.R."/>
            <person name="Lauterbach L."/>
            <person name="Steele A.D."/>
            <person name="Gui C."/>
            <person name="Meng S."/>
            <person name="Li G."/>
            <person name="Viehrig K."/>
            <person name="Ye F."/>
            <person name="Su P."/>
            <person name="Kiefer A.F."/>
            <person name="Nichols A."/>
            <person name="Cepeda A.J."/>
            <person name="Yan W."/>
            <person name="Fan B."/>
            <person name="Jiang Y."/>
            <person name="Adhikari A."/>
            <person name="Zheng C.-J."/>
            <person name="Schuster L."/>
            <person name="Cowan T.M."/>
            <person name="Smanski M.J."/>
            <person name="Chevrette M.G."/>
            <person name="De Carvalho L.P.S."/>
            <person name="Shen B."/>
        </authorList>
    </citation>
    <scope>NUCLEOTIDE SEQUENCE [LARGE SCALE GENOMIC DNA]</scope>
    <source>
        <strain evidence="1 2">NPDC001281</strain>
    </source>
</reference>
<name>A0ABW6V7C8_MICFU</name>
<evidence type="ECO:0000313" key="2">
    <source>
        <dbReference type="Proteomes" id="UP001602119"/>
    </source>
</evidence>
<dbReference type="EMBL" id="JBIAXI010000009">
    <property type="protein sequence ID" value="MFF4774497.1"/>
    <property type="molecule type" value="Genomic_DNA"/>
</dbReference>